<dbReference type="Pfam" id="PF12802">
    <property type="entry name" value="MarR_2"/>
    <property type="match status" value="1"/>
</dbReference>
<reference evidence="2 3" key="1">
    <citation type="submission" date="2020-07" db="EMBL/GenBank/DDBJ databases">
        <title>Genomic Encyclopedia of Type Strains, Phase IV (KMG-IV): sequencing the most valuable type-strain genomes for metagenomic binning, comparative biology and taxonomic classification.</title>
        <authorList>
            <person name="Goeker M."/>
        </authorList>
    </citation>
    <scope>NUCLEOTIDE SEQUENCE [LARGE SCALE GENOMIC DNA]</scope>
    <source>
        <strain evidence="2 3">DSM 45533</strain>
    </source>
</reference>
<comment type="caution">
    <text evidence="2">The sequence shown here is derived from an EMBL/GenBank/DDBJ whole genome shotgun (WGS) entry which is preliminary data.</text>
</comment>
<dbReference type="InterPro" id="IPR036388">
    <property type="entry name" value="WH-like_DNA-bd_sf"/>
</dbReference>
<proteinExistence type="predicted"/>
<gene>
    <name evidence="2" type="ORF">HNR30_001171</name>
</gene>
<dbReference type="PANTHER" id="PTHR33164:SF43">
    <property type="entry name" value="HTH-TYPE TRANSCRIPTIONAL REPRESSOR YETL"/>
    <property type="match status" value="1"/>
</dbReference>
<dbReference type="SUPFAM" id="SSF46785">
    <property type="entry name" value="Winged helix' DNA-binding domain"/>
    <property type="match status" value="1"/>
</dbReference>
<dbReference type="RefSeq" id="WP_181608580.1">
    <property type="nucleotide sequence ID" value="NZ_BAABAM010000001.1"/>
</dbReference>
<evidence type="ECO:0000313" key="3">
    <source>
        <dbReference type="Proteomes" id="UP000530928"/>
    </source>
</evidence>
<dbReference type="SMART" id="SM00347">
    <property type="entry name" value="HTH_MARR"/>
    <property type="match status" value="1"/>
</dbReference>
<dbReference type="GO" id="GO:0006950">
    <property type="term" value="P:response to stress"/>
    <property type="evidence" value="ECO:0007669"/>
    <property type="project" value="TreeGrafter"/>
</dbReference>
<dbReference type="InterPro" id="IPR036390">
    <property type="entry name" value="WH_DNA-bd_sf"/>
</dbReference>
<dbReference type="Proteomes" id="UP000530928">
    <property type="component" value="Unassembled WGS sequence"/>
</dbReference>
<accession>A0A7W0CER7</accession>
<dbReference type="AlphaFoldDB" id="A0A7W0CER7"/>
<evidence type="ECO:0000313" key="2">
    <source>
        <dbReference type="EMBL" id="MBA2889836.1"/>
    </source>
</evidence>
<dbReference type="Gene3D" id="1.10.10.10">
    <property type="entry name" value="Winged helix-like DNA-binding domain superfamily/Winged helix DNA-binding domain"/>
    <property type="match status" value="1"/>
</dbReference>
<feature type="domain" description="HTH marR-type" evidence="1">
    <location>
        <begin position="9"/>
        <end position="141"/>
    </location>
</feature>
<dbReference type="InterPro" id="IPR039422">
    <property type="entry name" value="MarR/SlyA-like"/>
</dbReference>
<dbReference type="GO" id="GO:0003700">
    <property type="term" value="F:DNA-binding transcription factor activity"/>
    <property type="evidence" value="ECO:0007669"/>
    <property type="project" value="InterPro"/>
</dbReference>
<dbReference type="EMBL" id="JACDUR010000001">
    <property type="protein sequence ID" value="MBA2889836.1"/>
    <property type="molecule type" value="Genomic_DNA"/>
</dbReference>
<dbReference type="PROSITE" id="PS50995">
    <property type="entry name" value="HTH_MARR_2"/>
    <property type="match status" value="1"/>
</dbReference>
<dbReference type="PANTHER" id="PTHR33164">
    <property type="entry name" value="TRANSCRIPTIONAL REGULATOR, MARR FAMILY"/>
    <property type="match status" value="1"/>
</dbReference>
<sequence length="143" mass="15375">MIDAPPTLLALSAYLLSRAGKSARARVAVHLAAEGLRLWHMAVLAALADFGPHVQGDLAARLGIDRSDMVKVVDELSEAGFVERTRDPADRRRVHVSLTPAGEAALRRLVSDAGAVDDSLLRPLDPEERATLRTLLLKILAAN</sequence>
<dbReference type="InterPro" id="IPR000835">
    <property type="entry name" value="HTH_MarR-typ"/>
</dbReference>
<protein>
    <submittedName>
        <fullName evidence="2">DNA-binding MarR family transcriptional regulator</fullName>
    </submittedName>
</protein>
<organism evidence="2 3">
    <name type="scientific">Nonomuraea soli</name>
    <dbReference type="NCBI Taxonomy" id="1032476"/>
    <lineage>
        <taxon>Bacteria</taxon>
        <taxon>Bacillati</taxon>
        <taxon>Actinomycetota</taxon>
        <taxon>Actinomycetes</taxon>
        <taxon>Streptosporangiales</taxon>
        <taxon>Streptosporangiaceae</taxon>
        <taxon>Nonomuraea</taxon>
    </lineage>
</organism>
<evidence type="ECO:0000259" key="1">
    <source>
        <dbReference type="PROSITE" id="PS50995"/>
    </source>
</evidence>
<name>A0A7W0CER7_9ACTN</name>
<keyword evidence="2" id="KW-0238">DNA-binding</keyword>
<dbReference type="GO" id="GO:0003677">
    <property type="term" value="F:DNA binding"/>
    <property type="evidence" value="ECO:0007669"/>
    <property type="project" value="UniProtKB-KW"/>
</dbReference>
<dbReference type="PRINTS" id="PR00598">
    <property type="entry name" value="HTHMARR"/>
</dbReference>
<keyword evidence="3" id="KW-1185">Reference proteome</keyword>